<organism evidence="2 3">
    <name type="scientific">Faecalibacterium cf. prausnitzii KLE1255</name>
    <dbReference type="NCBI Taxonomy" id="748224"/>
    <lineage>
        <taxon>Bacteria</taxon>
        <taxon>Bacillati</taxon>
        <taxon>Bacillota</taxon>
        <taxon>Clostridia</taxon>
        <taxon>Eubacteriales</taxon>
        <taxon>Oscillospiraceae</taxon>
        <taxon>Faecalibacterium</taxon>
    </lineage>
</organism>
<dbReference type="HOGENOM" id="CLU_3251780_0_0_9"/>
<evidence type="ECO:0000313" key="3">
    <source>
        <dbReference type="Proteomes" id="UP000006028"/>
    </source>
</evidence>
<protein>
    <submittedName>
        <fullName evidence="2">Uncharacterized protein</fullName>
    </submittedName>
</protein>
<dbReference type="EMBL" id="AECU01000106">
    <property type="protein sequence ID" value="EFQ07205.1"/>
    <property type="molecule type" value="Genomic_DNA"/>
</dbReference>
<feature type="compositionally biased region" description="Basic and acidic residues" evidence="1">
    <location>
        <begin position="8"/>
        <end position="19"/>
    </location>
</feature>
<evidence type="ECO:0000313" key="2">
    <source>
        <dbReference type="EMBL" id="EFQ07205.1"/>
    </source>
</evidence>
<evidence type="ECO:0000256" key="1">
    <source>
        <dbReference type="SAM" id="MobiDB-lite"/>
    </source>
</evidence>
<dbReference type="AlphaFoldDB" id="E2ZHX7"/>
<feature type="region of interest" description="Disordered" evidence="1">
    <location>
        <begin position="1"/>
        <end position="20"/>
    </location>
</feature>
<dbReference type="BioCyc" id="FCF748224-HMP:GTSS-2490-MONOMER"/>
<dbReference type="STRING" id="748224.HMPREF9436_01268"/>
<reference evidence="2 3" key="1">
    <citation type="submission" date="2010-08" db="EMBL/GenBank/DDBJ databases">
        <authorList>
            <person name="Weinstock G."/>
            <person name="Sodergren E."/>
            <person name="Clifton S."/>
            <person name="Fulton L."/>
            <person name="Fulton B."/>
            <person name="Courtney L."/>
            <person name="Fronick C."/>
            <person name="Harrison M."/>
            <person name="Strong C."/>
            <person name="Farmer C."/>
            <person name="Delahaunty K."/>
            <person name="Markovic C."/>
            <person name="Hall O."/>
            <person name="Minx P."/>
            <person name="Tomlinson C."/>
            <person name="Mitreva M."/>
            <person name="Hou S."/>
            <person name="Chen J."/>
            <person name="Wollam A."/>
            <person name="Pepin K.H."/>
            <person name="Johnson M."/>
            <person name="Bhonagiri V."/>
            <person name="Zhang X."/>
            <person name="Suruliraj S."/>
            <person name="Warren W."/>
            <person name="Chinwalla A."/>
            <person name="Mardis E.R."/>
            <person name="Wilson R.K."/>
        </authorList>
    </citation>
    <scope>NUCLEOTIDE SEQUENCE [LARGE SCALE GENOMIC DNA]</scope>
    <source>
        <strain evidence="2 3">KLE1255</strain>
    </source>
</reference>
<sequence length="42" mass="4810">MVRFLRSRAGDAPRRDLKPAPHGTFVTTPYAADPFILYYNIN</sequence>
<name>E2ZHX7_9FIRM</name>
<proteinExistence type="predicted"/>
<accession>E2ZHX7</accession>
<comment type="caution">
    <text evidence="2">The sequence shown here is derived from an EMBL/GenBank/DDBJ whole genome shotgun (WGS) entry which is preliminary data.</text>
</comment>
<dbReference type="Proteomes" id="UP000006028">
    <property type="component" value="Unassembled WGS sequence"/>
</dbReference>
<gene>
    <name evidence="2" type="ORF">HMPREF9436_01268</name>
</gene>